<dbReference type="InterPro" id="IPR050365">
    <property type="entry name" value="TIM50"/>
</dbReference>
<dbReference type="Pfam" id="PF03031">
    <property type="entry name" value="NIF"/>
    <property type="match status" value="1"/>
</dbReference>
<comment type="catalytic activity">
    <reaction evidence="4">
        <text>O-phospho-L-seryl-[protein] + H2O = L-seryl-[protein] + phosphate</text>
        <dbReference type="Rhea" id="RHEA:20629"/>
        <dbReference type="Rhea" id="RHEA-COMP:9863"/>
        <dbReference type="Rhea" id="RHEA-COMP:11604"/>
        <dbReference type="ChEBI" id="CHEBI:15377"/>
        <dbReference type="ChEBI" id="CHEBI:29999"/>
        <dbReference type="ChEBI" id="CHEBI:43474"/>
        <dbReference type="ChEBI" id="CHEBI:83421"/>
        <dbReference type="EC" id="3.1.3.16"/>
    </reaction>
</comment>
<evidence type="ECO:0000256" key="1">
    <source>
        <dbReference type="ARBA" id="ARBA00013081"/>
    </source>
</evidence>
<dbReference type="InterPro" id="IPR040078">
    <property type="entry name" value="RNA_Pol_CTD_Phosphatase"/>
</dbReference>
<feature type="compositionally biased region" description="Low complexity" evidence="8">
    <location>
        <begin position="284"/>
        <end position="294"/>
    </location>
</feature>
<protein>
    <recommendedName>
        <fullName evidence="1">protein-serine/threonine phosphatase</fullName>
        <ecNumber evidence="1">3.1.3.16</ecNumber>
    </recommendedName>
</protein>
<accession>A0AAD6AY60</accession>
<comment type="catalytic activity">
    <reaction evidence="5">
        <text>O-phospho-L-threonyl-[protein] + H2O = L-threonyl-[protein] + phosphate</text>
        <dbReference type="Rhea" id="RHEA:47004"/>
        <dbReference type="Rhea" id="RHEA-COMP:11060"/>
        <dbReference type="Rhea" id="RHEA-COMP:11605"/>
        <dbReference type="ChEBI" id="CHEBI:15377"/>
        <dbReference type="ChEBI" id="CHEBI:30013"/>
        <dbReference type="ChEBI" id="CHEBI:43474"/>
        <dbReference type="ChEBI" id="CHEBI:61977"/>
        <dbReference type="EC" id="3.1.3.16"/>
    </reaction>
</comment>
<feature type="compositionally biased region" description="Acidic residues" evidence="8">
    <location>
        <begin position="272"/>
        <end position="283"/>
    </location>
</feature>
<dbReference type="SMART" id="SM00577">
    <property type="entry name" value="CPDc"/>
    <property type="match status" value="1"/>
</dbReference>
<dbReference type="EC" id="3.1.3.16" evidence="1"/>
<feature type="region of interest" description="Disordered" evidence="8">
    <location>
        <begin position="1"/>
        <end position="44"/>
    </location>
</feature>
<dbReference type="InterPro" id="IPR023214">
    <property type="entry name" value="HAD_sf"/>
</dbReference>
<evidence type="ECO:0000313" key="11">
    <source>
        <dbReference type="Proteomes" id="UP001219934"/>
    </source>
</evidence>
<proteinExistence type="predicted"/>
<dbReference type="SUPFAM" id="SSF56784">
    <property type="entry name" value="HAD-like"/>
    <property type="match status" value="1"/>
</dbReference>
<evidence type="ECO:0000259" key="9">
    <source>
        <dbReference type="PROSITE" id="PS50969"/>
    </source>
</evidence>
<name>A0AAD6AY60_9TELE</name>
<keyword evidence="2" id="KW-0378">Hydrolase</keyword>
<sequence>MYLENSDQSKAPGEGEPSTRAMIAEQCQDPKLTEAADVTSPSKGSAELGMEVLVEYTEQTVISKESDPSILCLEHCNTDRDETETYCNGHSEGFEQYPDRFFESHQVLDQCETSGLSQSLDDFECFKPLKSSEHCDNHSLASKCTSCCEHCAEHLQLFQQCKPPDQQLEAFDFEPDTLAVNCDSLEQCDMSDFTPECTEHLEFLQQYEPSDQQSECFDSEPEDSEKCEMTGGLTPDISDSVDLLDCGTELCENNECANDEDEERCPPKQDDEQYETETIDDESSTLSEDSNSSDIDTPVHAYFDDCENVGFASECCAVQQLTEDNCLQASDMSTDDSEMCETDYSKTNQQCASSMQCTDQFGTEDDSSDCSSIETKSFKTCPDCSIPSNQCSDSSEESEKEPQEDDGNDEDEGSDEQTQWESFEDDEEEMDQINMNEMNEDIKKTPTADIVIEEYFNLFDSGDYYGHAFAKKQRYISCFDGGDMHDSIATSEAQKLAKTKYRSNEINEDIHVQETDTCFDASDGQEYEDSSEEDASQRDDVSSGSEQQQEYWSVESESSLAGDENEENKLEADDLYAENNEEEECDEDLYNNDETEACLFSGNEDNMSAPCSEDISVEGDAYEDEASVAQNKECLYTIGHLQTAIVTEPEEICMACSEMEPYWSLVNQEENEEMFESGIEDYYAFQIHSLQTSVEQALNGFIMDGRSSDQILGYASRIEGDALLTELRVNPGHVITEVIELREDLANCCVVEKTADEQSSESGDDCGYRDISRVIQPTLDLIHSVSRVVKQDDTQVRRTEENEASEESADLEEEQSDDESSEPCECEHCIPPIEEVPAQPLLPRMESNDAGKICVVIDLDETLVHSSFKPVNNADFIIPVEIDGTVHQVYVLKRPHVDEFLKRMGELFECVLFTASLSKYADPVSDLLDKWGAFRYRLFRESCVFHKGNYVKDLSRIGRDLNKVIIIDNSPASYVFHPDNAVPVVSWFDDMSDTELLDLIPFFERLSKVEDVYEVLQQQSASS</sequence>
<feature type="domain" description="FCP1 homology" evidence="9">
    <location>
        <begin position="848"/>
        <end position="1006"/>
    </location>
</feature>
<feature type="compositionally biased region" description="Acidic residues" evidence="8">
    <location>
        <begin position="394"/>
        <end position="415"/>
    </location>
</feature>
<dbReference type="FunFam" id="3.40.50.1000:FF:000013">
    <property type="entry name" value="Carboxy-terminal domain RNA polymerase II polypeptide A small"/>
    <property type="match status" value="1"/>
</dbReference>
<dbReference type="SFLD" id="SFLDG01124">
    <property type="entry name" value="C0.1:_RNA_Pol_CTD_Phosphatase"/>
    <property type="match status" value="1"/>
</dbReference>
<dbReference type="AlphaFoldDB" id="A0AAD6AY60"/>
<dbReference type="Proteomes" id="UP001219934">
    <property type="component" value="Unassembled WGS sequence"/>
</dbReference>
<reference evidence="10" key="1">
    <citation type="submission" date="2022-11" db="EMBL/GenBank/DDBJ databases">
        <title>Chromosome-level genome of Pogonophryne albipinna.</title>
        <authorList>
            <person name="Jo E."/>
        </authorList>
    </citation>
    <scope>NUCLEOTIDE SEQUENCE</scope>
    <source>
        <strain evidence="10">SGF0006</strain>
        <tissue evidence="10">Muscle</tissue>
    </source>
</reference>
<feature type="compositionally biased region" description="Acidic residues" evidence="8">
    <location>
        <begin position="523"/>
        <end position="534"/>
    </location>
</feature>
<keyword evidence="11" id="KW-1185">Reference proteome</keyword>
<dbReference type="CDD" id="cd07521">
    <property type="entry name" value="HAD_FCP1-like"/>
    <property type="match status" value="1"/>
</dbReference>
<organism evidence="10 11">
    <name type="scientific">Pogonophryne albipinna</name>
    <dbReference type="NCBI Taxonomy" id="1090488"/>
    <lineage>
        <taxon>Eukaryota</taxon>
        <taxon>Metazoa</taxon>
        <taxon>Chordata</taxon>
        <taxon>Craniata</taxon>
        <taxon>Vertebrata</taxon>
        <taxon>Euteleostomi</taxon>
        <taxon>Actinopterygii</taxon>
        <taxon>Neopterygii</taxon>
        <taxon>Teleostei</taxon>
        <taxon>Neoteleostei</taxon>
        <taxon>Acanthomorphata</taxon>
        <taxon>Eupercaria</taxon>
        <taxon>Perciformes</taxon>
        <taxon>Notothenioidei</taxon>
        <taxon>Pogonophryne</taxon>
    </lineage>
</organism>
<dbReference type="GO" id="GO:0008420">
    <property type="term" value="F:RNA polymerase II CTD heptapeptide repeat phosphatase activity"/>
    <property type="evidence" value="ECO:0007669"/>
    <property type="project" value="InterPro"/>
</dbReference>
<dbReference type="PANTHER" id="PTHR12210">
    <property type="entry name" value="DULLARD PROTEIN PHOSPHATASE"/>
    <property type="match status" value="1"/>
</dbReference>
<dbReference type="InterPro" id="IPR011948">
    <property type="entry name" value="Dullard_phosphatase"/>
</dbReference>
<dbReference type="PROSITE" id="PS50969">
    <property type="entry name" value="FCP1"/>
    <property type="match status" value="1"/>
</dbReference>
<dbReference type="EMBL" id="JAPTMU010000013">
    <property type="protein sequence ID" value="KAJ4932904.1"/>
    <property type="molecule type" value="Genomic_DNA"/>
</dbReference>
<evidence type="ECO:0000256" key="7">
    <source>
        <dbReference type="PIRSR" id="PIRSR640078-3"/>
    </source>
</evidence>
<evidence type="ECO:0000256" key="8">
    <source>
        <dbReference type="SAM" id="MobiDB-lite"/>
    </source>
</evidence>
<feature type="active site" description="4-aspartylphosphate intermediate" evidence="6">
    <location>
        <position position="858"/>
    </location>
</feature>
<feature type="compositionally biased region" description="Basic and acidic residues" evidence="8">
    <location>
        <begin position="792"/>
        <end position="801"/>
    </location>
</feature>
<feature type="region of interest" description="Disordered" evidence="8">
    <location>
        <begin position="792"/>
        <end position="825"/>
    </location>
</feature>
<evidence type="ECO:0000313" key="10">
    <source>
        <dbReference type="EMBL" id="KAJ4932904.1"/>
    </source>
</evidence>
<comment type="caution">
    <text evidence="10">The sequence shown here is derived from an EMBL/GenBank/DDBJ whole genome shotgun (WGS) entry which is preliminary data.</text>
</comment>
<feature type="region of interest" description="Disordered" evidence="8">
    <location>
        <begin position="385"/>
        <end position="428"/>
    </location>
</feature>
<feature type="region of interest" description="Disordered" evidence="8">
    <location>
        <begin position="211"/>
        <end position="233"/>
    </location>
</feature>
<dbReference type="NCBIfam" id="TIGR02251">
    <property type="entry name" value="HIF-SF_euk"/>
    <property type="match status" value="1"/>
</dbReference>
<dbReference type="InterPro" id="IPR004274">
    <property type="entry name" value="FCP1_dom"/>
</dbReference>
<dbReference type="InterPro" id="IPR036412">
    <property type="entry name" value="HAD-like_sf"/>
</dbReference>
<feature type="active site" description="Proton donor" evidence="6">
    <location>
        <position position="860"/>
    </location>
</feature>
<evidence type="ECO:0000256" key="5">
    <source>
        <dbReference type="ARBA" id="ARBA00048336"/>
    </source>
</evidence>
<feature type="region of interest" description="Disordered" evidence="8">
    <location>
        <begin position="521"/>
        <end position="569"/>
    </location>
</feature>
<keyword evidence="3" id="KW-0904">Protein phosphatase</keyword>
<feature type="compositionally biased region" description="Acidic residues" evidence="8">
    <location>
        <begin position="802"/>
        <end position="824"/>
    </location>
</feature>
<feature type="region of interest" description="Disordered" evidence="8">
    <location>
        <begin position="258"/>
        <end position="296"/>
    </location>
</feature>
<feature type="site" description="Transition state stabilizer" evidence="7">
    <location>
        <position position="952"/>
    </location>
</feature>
<feature type="site" description="Transition state stabilizer" evidence="7">
    <location>
        <position position="914"/>
    </location>
</feature>
<gene>
    <name evidence="10" type="ORF">JOQ06_029742</name>
</gene>
<evidence type="ECO:0000256" key="4">
    <source>
        <dbReference type="ARBA" id="ARBA00047761"/>
    </source>
</evidence>
<evidence type="ECO:0000256" key="2">
    <source>
        <dbReference type="ARBA" id="ARBA00022801"/>
    </source>
</evidence>
<dbReference type="Gene3D" id="3.40.50.1000">
    <property type="entry name" value="HAD superfamily/HAD-like"/>
    <property type="match status" value="1"/>
</dbReference>
<evidence type="ECO:0000256" key="6">
    <source>
        <dbReference type="PIRSR" id="PIRSR640078-1"/>
    </source>
</evidence>
<dbReference type="SFLD" id="SFLDS00003">
    <property type="entry name" value="Haloacid_Dehalogenase"/>
    <property type="match status" value="1"/>
</dbReference>
<feature type="compositionally biased region" description="Polar residues" evidence="8">
    <location>
        <begin position="542"/>
        <end position="559"/>
    </location>
</feature>
<evidence type="ECO:0000256" key="3">
    <source>
        <dbReference type="ARBA" id="ARBA00022912"/>
    </source>
</evidence>